<feature type="non-terminal residue" evidence="2">
    <location>
        <position position="1"/>
    </location>
</feature>
<evidence type="ECO:0000313" key="3">
    <source>
        <dbReference type="Proteomes" id="UP000696573"/>
    </source>
</evidence>
<protein>
    <submittedName>
        <fullName evidence="2">Uncharacterized protein</fullName>
    </submittedName>
</protein>
<dbReference type="Proteomes" id="UP000696573">
    <property type="component" value="Unassembled WGS sequence"/>
</dbReference>
<dbReference type="EMBL" id="CABFNQ020000482">
    <property type="protein sequence ID" value="CAH0016619.1"/>
    <property type="molecule type" value="Genomic_DNA"/>
</dbReference>
<proteinExistence type="predicted"/>
<organism evidence="2 3">
    <name type="scientific">Clonostachys rhizophaga</name>
    <dbReference type="NCBI Taxonomy" id="160324"/>
    <lineage>
        <taxon>Eukaryota</taxon>
        <taxon>Fungi</taxon>
        <taxon>Dikarya</taxon>
        <taxon>Ascomycota</taxon>
        <taxon>Pezizomycotina</taxon>
        <taxon>Sordariomycetes</taxon>
        <taxon>Hypocreomycetidae</taxon>
        <taxon>Hypocreales</taxon>
        <taxon>Bionectriaceae</taxon>
        <taxon>Clonostachys</taxon>
    </lineage>
</organism>
<dbReference type="AlphaFoldDB" id="A0A9N9UZY8"/>
<sequence length="466" mass="51769">MFGFDTRENCRLAQSELVNFRIRNRNVNISVAGRRATIVCSGKSIYARIISAQAAAPANPGATPLPPGTTKTTVTTTITTSSGTTTRVTTTEVSATPAADATTTSAVEEIPAAPAPDIMTALLDSLDRPSTPQMSDKALTELTEAMESLTLKKSDLPERWADDEKDPGSNIKRFFANWPQYQKHFEAQGMSCYRAIQDASGSSRLEPRTWSRVHAGSESRLAENKVEFVTLNRVVTADQDDEPLPDQRVMQRIHGDVREAVAFYPPAPALDVQKGYRDVRPNLPRPVDVMTTDEPATDTDAYLDRGYEYVSRHWTKGKWKRGDLIGKNGSDPETKAQSASYAAPDCWDKLSERRVATSTGHMPHIERPPNVPLGWGGYDKFHHWQASGRQVTKDMVEEEDWSVDIDMPFDFVNEEGEVVDTVPPIVREQDLPPLADPPITLHELLNEREERKQKAPSRGVVRWAGT</sequence>
<accession>A0A9N9UZY8</accession>
<evidence type="ECO:0000256" key="1">
    <source>
        <dbReference type="SAM" id="MobiDB-lite"/>
    </source>
</evidence>
<gene>
    <name evidence="2" type="ORF">CRHIZ90672A_00017897</name>
</gene>
<feature type="region of interest" description="Disordered" evidence="1">
    <location>
        <begin position="447"/>
        <end position="466"/>
    </location>
</feature>
<keyword evidence="3" id="KW-1185">Reference proteome</keyword>
<reference evidence="2" key="1">
    <citation type="submission" date="2021-10" db="EMBL/GenBank/DDBJ databases">
        <authorList>
            <person name="Piombo E."/>
        </authorList>
    </citation>
    <scope>NUCLEOTIDE SEQUENCE</scope>
</reference>
<dbReference type="OrthoDB" id="4743586at2759"/>
<comment type="caution">
    <text evidence="2">The sequence shown here is derived from an EMBL/GenBank/DDBJ whole genome shotgun (WGS) entry which is preliminary data.</text>
</comment>
<evidence type="ECO:0000313" key="2">
    <source>
        <dbReference type="EMBL" id="CAH0016619.1"/>
    </source>
</evidence>
<name>A0A9N9UZY8_9HYPO</name>